<sequence length="510" mass="56518">TDPECYIRGCVAPVSGTGARIPHPLCERHLEQDKQRVQEFHKSVLNKLETFLAHRNALRLQQQALAAELEESEELFESVLALLTRWKTVILDRLTTKHNSVLQKLSKFSILQQFKSAVTEAENNNDVRKVFDLTAAMDLESSDLEEQIELDNNNQNCAQRIVGDISGSLRDLQLSISRQMSYTMQLCEPGGMPSKETSICEFQCKIANLEGSPTHVTSCSNTKGFTADTLNRVIKADPAADDIVVPIPEPCIFVAFHSTSKVDHFSACSIDGSIRLKVYSNIDWSKPIVGLCCDSKRQALFVAQSNSVRMTDLSGKAMRFVDSSNFGQQCQLIGMTCNTDKIFALQQCEQSKQVFCIDKGSGRVQSVISIKGISHYGTHIESMAVLDNALLLTDWNAKLLHKVCIASGHVIVSYPSKETALKTIADPSGVAAHRSGLIFVSERSKHMVRVLRNDGFLLQSLGTISIFVPINEPMNKPCRLTIVDGKPDLLLVSQRIGNSISVYRIRIDCE</sequence>
<name>A0A267F0H3_9PLAT</name>
<dbReference type="AlphaFoldDB" id="A0A267F0H3"/>
<dbReference type="EMBL" id="NIVC01001552">
    <property type="protein sequence ID" value="PAA66512.1"/>
    <property type="molecule type" value="Genomic_DNA"/>
</dbReference>
<keyword evidence="2" id="KW-1185">Reference proteome</keyword>
<evidence type="ECO:0000313" key="1">
    <source>
        <dbReference type="EMBL" id="PAA66512.1"/>
    </source>
</evidence>
<gene>
    <name evidence="1" type="ORF">BOX15_Mlig006646g3</name>
</gene>
<protein>
    <submittedName>
        <fullName evidence="1">Uncharacterized protein</fullName>
    </submittedName>
</protein>
<dbReference type="Proteomes" id="UP000215902">
    <property type="component" value="Unassembled WGS sequence"/>
</dbReference>
<proteinExistence type="predicted"/>
<organism evidence="1 2">
    <name type="scientific">Macrostomum lignano</name>
    <dbReference type="NCBI Taxonomy" id="282301"/>
    <lineage>
        <taxon>Eukaryota</taxon>
        <taxon>Metazoa</taxon>
        <taxon>Spiralia</taxon>
        <taxon>Lophotrochozoa</taxon>
        <taxon>Platyhelminthes</taxon>
        <taxon>Rhabditophora</taxon>
        <taxon>Macrostomorpha</taxon>
        <taxon>Macrostomida</taxon>
        <taxon>Macrostomidae</taxon>
        <taxon>Macrostomum</taxon>
    </lineage>
</organism>
<dbReference type="SUPFAM" id="SSF101898">
    <property type="entry name" value="NHL repeat"/>
    <property type="match status" value="1"/>
</dbReference>
<feature type="non-terminal residue" evidence="1">
    <location>
        <position position="1"/>
    </location>
</feature>
<dbReference type="Gene3D" id="2.120.10.30">
    <property type="entry name" value="TolB, C-terminal domain"/>
    <property type="match status" value="1"/>
</dbReference>
<evidence type="ECO:0000313" key="2">
    <source>
        <dbReference type="Proteomes" id="UP000215902"/>
    </source>
</evidence>
<accession>A0A267F0H3</accession>
<comment type="caution">
    <text evidence="1">The sequence shown here is derived from an EMBL/GenBank/DDBJ whole genome shotgun (WGS) entry which is preliminary data.</text>
</comment>
<reference evidence="1 2" key="1">
    <citation type="submission" date="2017-06" db="EMBL/GenBank/DDBJ databases">
        <title>A platform for efficient transgenesis in Macrostomum lignano, a flatworm model organism for stem cell research.</title>
        <authorList>
            <person name="Berezikov E."/>
        </authorList>
    </citation>
    <scope>NUCLEOTIDE SEQUENCE [LARGE SCALE GENOMIC DNA]</scope>
    <source>
        <strain evidence="1">DV1</strain>
        <tissue evidence="1">Whole organism</tissue>
    </source>
</reference>
<dbReference type="InterPro" id="IPR011042">
    <property type="entry name" value="6-blade_b-propeller_TolB-like"/>
</dbReference>